<reference evidence="1 2" key="1">
    <citation type="submission" date="2017-10" db="EMBL/GenBank/DDBJ databases">
        <title>Whole genome sequencing of members of genus Pseudoxanthomonas.</title>
        <authorList>
            <person name="Kumar S."/>
            <person name="Bansal K."/>
            <person name="Kaur A."/>
            <person name="Patil P."/>
            <person name="Sharma S."/>
            <person name="Patil P.B."/>
        </authorList>
    </citation>
    <scope>NUCLEOTIDE SEQUENCE [LARGE SCALE GENOMIC DNA]</scope>
    <source>
        <strain evidence="1 2">DSM 17109</strain>
    </source>
</reference>
<dbReference type="Pfam" id="PF06224">
    <property type="entry name" value="AlkZ-like"/>
    <property type="match status" value="1"/>
</dbReference>
<keyword evidence="2" id="KW-1185">Reference proteome</keyword>
<dbReference type="InterPro" id="IPR009351">
    <property type="entry name" value="AlkZ-like"/>
</dbReference>
<dbReference type="PANTHER" id="PTHR38479">
    <property type="entry name" value="LMO0824 PROTEIN"/>
    <property type="match status" value="1"/>
</dbReference>
<name>A0ABQ6ZDK6_9GAMM</name>
<proteinExistence type="predicted"/>
<dbReference type="Proteomes" id="UP000781710">
    <property type="component" value="Unassembled WGS sequence"/>
</dbReference>
<accession>A0ABQ6ZDK6</accession>
<sequence>MPPSLTARRLRAHGISAPVAASPAEAVRHMTAMQAQDYHAALWAVGLRTKGSSLAQVEDAIARGEIVRTWPMRGTLHLLAREDVRWMVALLAPRVQAANATRLARDFGLDAATLARGRWVMEHALSAGAPVARTELYAQMEAAGIANANQRGLHLLNWLAHESVICQGSRQGKQSTFVLMDAWVPPSAALDRDEALHRLALRYLQGHGPATAADLAWWSGLTQKDARLALTLASSALEQETHDDTTWWWRSDAPAPSRSRAVHLLPAFDEYLIGYRDRTPVLDTAQTRRVFSVNGLVAPTMIVGGRVAATWKRGSAGDDDVVLDPFRVLDDAERTGIQRAVQPWRRFLGDPH</sequence>
<protein>
    <submittedName>
        <fullName evidence="1">Prevent-host-death protein</fullName>
    </submittedName>
</protein>
<comment type="caution">
    <text evidence="1">The sequence shown here is derived from an EMBL/GenBank/DDBJ whole genome shotgun (WGS) entry which is preliminary data.</text>
</comment>
<evidence type="ECO:0000313" key="2">
    <source>
        <dbReference type="Proteomes" id="UP000781710"/>
    </source>
</evidence>
<dbReference type="EMBL" id="PDWW01000029">
    <property type="protein sequence ID" value="KAF1723338.1"/>
    <property type="molecule type" value="Genomic_DNA"/>
</dbReference>
<evidence type="ECO:0000313" key="1">
    <source>
        <dbReference type="EMBL" id="KAF1723338.1"/>
    </source>
</evidence>
<dbReference type="PANTHER" id="PTHR38479:SF2">
    <property type="entry name" value="WINGED HELIX DNA-BINDING DOMAIN-CONTAINING PROTEIN"/>
    <property type="match status" value="1"/>
</dbReference>
<gene>
    <name evidence="1" type="ORF">CSC78_16220</name>
</gene>
<dbReference type="RefSeq" id="WP_162338909.1">
    <property type="nucleotide sequence ID" value="NZ_JBHSRQ010000030.1"/>
</dbReference>
<organism evidence="1 2">
    <name type="scientific">Pseudoxanthomonas japonensis</name>
    <dbReference type="NCBI Taxonomy" id="69284"/>
    <lineage>
        <taxon>Bacteria</taxon>
        <taxon>Pseudomonadati</taxon>
        <taxon>Pseudomonadota</taxon>
        <taxon>Gammaproteobacteria</taxon>
        <taxon>Lysobacterales</taxon>
        <taxon>Lysobacteraceae</taxon>
        <taxon>Pseudoxanthomonas</taxon>
    </lineage>
</organism>